<dbReference type="GO" id="GO:0005737">
    <property type="term" value="C:cytoplasm"/>
    <property type="evidence" value="ECO:0007669"/>
    <property type="project" value="TreeGrafter"/>
</dbReference>
<evidence type="ECO:0000313" key="8">
    <source>
        <dbReference type="Proteomes" id="UP000008066"/>
    </source>
</evidence>
<dbReference type="Proteomes" id="UP000008066">
    <property type="component" value="Unassembled WGS sequence"/>
</dbReference>
<protein>
    <recommendedName>
        <fullName evidence="6">Peptidase C14 caspase domain-containing protein</fullName>
    </recommendedName>
</protein>
<dbReference type="Pfam" id="PF00656">
    <property type="entry name" value="Peptidase_C14"/>
    <property type="match status" value="1"/>
</dbReference>
<dbReference type="KEGG" id="cthr:CTHT_0074520"/>
<dbReference type="PANTHER" id="PTHR48104:SF30">
    <property type="entry name" value="METACASPASE-1"/>
    <property type="match status" value="1"/>
</dbReference>
<accession>G0SI51</accession>
<feature type="compositionally biased region" description="Gly residues" evidence="5">
    <location>
        <begin position="24"/>
        <end position="37"/>
    </location>
</feature>
<name>G0SI51_CHATD</name>
<dbReference type="GO" id="GO:0004197">
    <property type="term" value="F:cysteine-type endopeptidase activity"/>
    <property type="evidence" value="ECO:0007669"/>
    <property type="project" value="InterPro"/>
</dbReference>
<dbReference type="Gene3D" id="3.40.50.12660">
    <property type="match status" value="2"/>
</dbReference>
<reference evidence="7 8" key="1">
    <citation type="journal article" date="2011" name="Cell">
        <title>Insight into structure and assembly of the nuclear pore complex by utilizing the genome of a eukaryotic thermophile.</title>
        <authorList>
            <person name="Amlacher S."/>
            <person name="Sarges P."/>
            <person name="Flemming D."/>
            <person name="van Noort V."/>
            <person name="Kunze R."/>
            <person name="Devos D.P."/>
            <person name="Arumugam M."/>
            <person name="Bork P."/>
            <person name="Hurt E."/>
        </authorList>
    </citation>
    <scope>NUCLEOTIDE SEQUENCE [LARGE SCALE GENOMIC DNA]</scope>
    <source>
        <strain evidence="8">DSM 1495 / CBS 144.50 / IMI 039719</strain>
    </source>
</reference>
<dbReference type="InterPro" id="IPR050452">
    <property type="entry name" value="Metacaspase"/>
</dbReference>
<comment type="similarity">
    <text evidence="1">Belongs to the peptidase C14B family.</text>
</comment>
<keyword evidence="2" id="KW-0053">Apoptosis</keyword>
<dbReference type="InterPro" id="IPR011600">
    <property type="entry name" value="Pept_C14_caspase"/>
</dbReference>
<sequence>MSYGYPGQGYGPGGGGHHLPAPQYGGGYGQQPYGGYGQHSYGQQQHGGQRYQRPSHPPPEHLDQYGYPKQSSGHSGTRDFGGSGGSPPPPPSGAQQFGHGAPSEYTFQYSNCTGRRRALLIGINYYGQEGLELKGCINDVKNLSAFLVENYGYKREDMVILTDDPENTNPITQPTRENIIRAMQWLVADAQPNDALFLHYSGHGGQTEDENGDEEDGYDEVIYPVDFKTAGHIVDDEIHYHVVRPLQAGVRLTAIFDSCHSGSVLDLPYIYSTKGVLKEPNLAKEAGQGLLEAVGHYARGDVGSALGSVFKLAQSAIQGNKAYEHTKRTKTSPADVVMWSGSKDDQTSADATISSQATGAMSWAFITSLKKNPKPSYLQLLNSIRDLLEEKYTQKPQLSSSHPIDVNLLFVM</sequence>
<evidence type="ECO:0000313" key="7">
    <source>
        <dbReference type="EMBL" id="EGS17121.1"/>
    </source>
</evidence>
<keyword evidence="8" id="KW-1185">Reference proteome</keyword>
<keyword evidence="3" id="KW-0378">Hydrolase</keyword>
<dbReference type="OrthoDB" id="3223806at2759"/>
<feature type="domain" description="Peptidase C14 caspase" evidence="6">
    <location>
        <begin position="115"/>
        <end position="403"/>
    </location>
</feature>
<dbReference type="eggNOG" id="KOG1546">
    <property type="taxonomic scope" value="Eukaryota"/>
</dbReference>
<dbReference type="RefSeq" id="XP_006697703.1">
    <property type="nucleotide sequence ID" value="XM_006697640.1"/>
</dbReference>
<evidence type="ECO:0000256" key="1">
    <source>
        <dbReference type="ARBA" id="ARBA00009005"/>
    </source>
</evidence>
<keyword evidence="3" id="KW-0645">Protease</keyword>
<dbReference type="GeneID" id="18261490"/>
<dbReference type="PANTHER" id="PTHR48104">
    <property type="entry name" value="METACASPASE-4"/>
    <property type="match status" value="1"/>
</dbReference>
<keyword evidence="3" id="KW-0788">Thiol protease</keyword>
<feature type="compositionally biased region" description="Low complexity" evidence="5">
    <location>
        <begin position="38"/>
        <end position="52"/>
    </location>
</feature>
<dbReference type="OMA" id="EYGHHTP"/>
<organism evidence="8">
    <name type="scientific">Chaetomium thermophilum (strain DSM 1495 / CBS 144.50 / IMI 039719)</name>
    <name type="common">Thermochaetoides thermophila</name>
    <dbReference type="NCBI Taxonomy" id="759272"/>
    <lineage>
        <taxon>Eukaryota</taxon>
        <taxon>Fungi</taxon>
        <taxon>Dikarya</taxon>
        <taxon>Ascomycota</taxon>
        <taxon>Pezizomycotina</taxon>
        <taxon>Sordariomycetes</taxon>
        <taxon>Sordariomycetidae</taxon>
        <taxon>Sordariales</taxon>
        <taxon>Chaetomiaceae</taxon>
        <taxon>Thermochaetoides</taxon>
    </lineage>
</organism>
<evidence type="ECO:0000259" key="6">
    <source>
        <dbReference type="Pfam" id="PF00656"/>
    </source>
</evidence>
<keyword evidence="4" id="KW-0865">Zymogen</keyword>
<feature type="region of interest" description="Disordered" evidence="5">
    <location>
        <begin position="1"/>
        <end position="101"/>
    </location>
</feature>
<evidence type="ECO:0000256" key="2">
    <source>
        <dbReference type="ARBA" id="ARBA00022703"/>
    </source>
</evidence>
<evidence type="ECO:0000256" key="4">
    <source>
        <dbReference type="ARBA" id="ARBA00023145"/>
    </source>
</evidence>
<dbReference type="AlphaFoldDB" id="G0SI51"/>
<proteinExistence type="inferred from homology"/>
<dbReference type="SUPFAM" id="SSF52129">
    <property type="entry name" value="Caspase-like"/>
    <property type="match status" value="1"/>
</dbReference>
<dbReference type="GO" id="GO:0006915">
    <property type="term" value="P:apoptotic process"/>
    <property type="evidence" value="ECO:0007669"/>
    <property type="project" value="UniProtKB-KW"/>
</dbReference>
<feature type="compositionally biased region" description="Gly residues" evidence="5">
    <location>
        <begin position="1"/>
        <end position="17"/>
    </location>
</feature>
<gene>
    <name evidence="7" type="ORF">CTHT_0074520</name>
</gene>
<evidence type="ECO:0000256" key="5">
    <source>
        <dbReference type="SAM" id="MobiDB-lite"/>
    </source>
</evidence>
<dbReference type="InterPro" id="IPR029030">
    <property type="entry name" value="Caspase-like_dom_sf"/>
</dbReference>
<evidence type="ECO:0000256" key="3">
    <source>
        <dbReference type="ARBA" id="ARBA00022807"/>
    </source>
</evidence>
<dbReference type="MEROPS" id="C14.035"/>
<dbReference type="EMBL" id="GL988048">
    <property type="protein sequence ID" value="EGS17121.1"/>
    <property type="molecule type" value="Genomic_DNA"/>
</dbReference>
<dbReference type="GO" id="GO:0006508">
    <property type="term" value="P:proteolysis"/>
    <property type="evidence" value="ECO:0007669"/>
    <property type="project" value="InterPro"/>
</dbReference>
<dbReference type="HOGENOM" id="CLU_029389_0_2_1"/>